<dbReference type="InterPro" id="IPR027417">
    <property type="entry name" value="P-loop_NTPase"/>
</dbReference>
<protein>
    <submittedName>
        <fullName evidence="2">ATPase family protein</fullName>
    </submittedName>
</protein>
<organism evidence="2 3">
    <name type="scientific">Tsukamurella phage TIN2</name>
    <dbReference type="NCBI Taxonomy" id="1636545"/>
    <lineage>
        <taxon>Viruses</taxon>
        <taxon>Duplodnaviria</taxon>
        <taxon>Heunggongvirae</taxon>
        <taxon>Uroviricota</taxon>
        <taxon>Caudoviricetes</taxon>
        <taxon>Tinduovirus</taxon>
        <taxon>Tinduovirus TIN2</taxon>
    </lineage>
</organism>
<gene>
    <name evidence="2" type="ORF">TIN2_82</name>
</gene>
<dbReference type="InterPro" id="IPR050764">
    <property type="entry name" value="CbbQ/NirQ/NorQ/GpvN"/>
</dbReference>
<dbReference type="GO" id="GO:0005524">
    <property type="term" value="F:ATP binding"/>
    <property type="evidence" value="ECO:0007669"/>
    <property type="project" value="InterPro"/>
</dbReference>
<proteinExistence type="predicted"/>
<dbReference type="OrthoDB" id="7173at10239"/>
<sequence>MAADEERIKSCLDCHHLIRREDTTKQTDLYGKPTLMSTCRLLGTIIATTSMTQGDEGARAEEVGSKCRTYNSYEPAGKQQVALSIGVGVPPDPTTKVGMAKTCRACYFYVQGAKMAEHTEGNITMGACSKFGKLIPDLKAAPIAKECKVSERANVTDPQAHFQKLIDSIHFDPMLAKYILPGEMAAAASADQVDTSVDPATYPTDRPVTPAQDAQGIRAWRRLRSGKREIFLPIFKRELFSADEQAKIPATGDDEHPEQYVDHMQLSYTVGALWFHLDETPALHGRAGTGKTEFFRYMAWLMQLPFERISITRDSEIDDLAGKMHFENNETVFKPGRIPKAWVKPCVVVLDEPNTGPPEVWQYIRPLTDNSKQLVNDKNEGEVIKRHAFAFLGMAMNPAWDARNVGAEMIGDADGSRLMHIFVDMPGELVERGIIRARCDLDGFNLNQDHEDVIMRVAKTLREMSDNGELPLTWGIRNQIKVARATAWFDLPKAYSLGVLDYLEPETREVVLNIVTEEIKAQEKKARQRNVRR</sequence>
<evidence type="ECO:0000313" key="2">
    <source>
        <dbReference type="EMBL" id="AKJ71772.1"/>
    </source>
</evidence>
<dbReference type="EMBL" id="KR011062">
    <property type="protein sequence ID" value="AKJ71772.1"/>
    <property type="molecule type" value="Genomic_DNA"/>
</dbReference>
<accession>A0A0K0N5T6</accession>
<evidence type="ECO:0000313" key="3">
    <source>
        <dbReference type="Proteomes" id="UP000203853"/>
    </source>
</evidence>
<name>A0A0K0N5T6_9CAUD</name>
<dbReference type="GO" id="GO:0016887">
    <property type="term" value="F:ATP hydrolysis activity"/>
    <property type="evidence" value="ECO:0007669"/>
    <property type="project" value="InterPro"/>
</dbReference>
<dbReference type="RefSeq" id="YP_009204517.1">
    <property type="nucleotide sequence ID" value="NC_028865.1"/>
</dbReference>
<feature type="domain" description="ATPase dynein-related AAA" evidence="1">
    <location>
        <begin position="283"/>
        <end position="393"/>
    </location>
</feature>
<dbReference type="GeneID" id="26631043"/>
<dbReference type="InterPro" id="IPR011704">
    <property type="entry name" value="ATPase_dyneun-rel_AAA"/>
</dbReference>
<dbReference type="Gene3D" id="3.40.50.300">
    <property type="entry name" value="P-loop containing nucleotide triphosphate hydrolases"/>
    <property type="match status" value="1"/>
</dbReference>
<evidence type="ECO:0000259" key="1">
    <source>
        <dbReference type="Pfam" id="PF07728"/>
    </source>
</evidence>
<keyword evidence="3" id="KW-1185">Reference proteome</keyword>
<dbReference type="PANTHER" id="PTHR42759:SF1">
    <property type="entry name" value="MAGNESIUM-CHELATASE SUBUNIT CHLD"/>
    <property type="match status" value="1"/>
</dbReference>
<reference evidence="2 3" key="1">
    <citation type="journal article" date="2015" name="Appl. Environ. Microbiol.">
        <title>Three of a Kind: Genetically Similar Tsukamurella Phages TIN2, TIN3, and TIN4.</title>
        <authorList>
            <person name="Dyson Z.A."/>
            <person name="Tucci J."/>
            <person name="Seviour R.J."/>
            <person name="Petrovski S."/>
        </authorList>
    </citation>
    <scope>NUCLEOTIDE SEQUENCE [LARGE SCALE GENOMIC DNA]</scope>
</reference>
<dbReference type="SUPFAM" id="SSF52540">
    <property type="entry name" value="P-loop containing nucleoside triphosphate hydrolases"/>
    <property type="match status" value="1"/>
</dbReference>
<dbReference type="Pfam" id="PF07728">
    <property type="entry name" value="AAA_5"/>
    <property type="match status" value="1"/>
</dbReference>
<dbReference type="PANTHER" id="PTHR42759">
    <property type="entry name" value="MOXR FAMILY PROTEIN"/>
    <property type="match status" value="1"/>
</dbReference>
<dbReference type="KEGG" id="vg:26631043"/>
<dbReference type="Proteomes" id="UP000203853">
    <property type="component" value="Segment"/>
</dbReference>